<protein>
    <submittedName>
        <fullName evidence="1">Uncharacterized protein</fullName>
    </submittedName>
</protein>
<reference evidence="1 2" key="1">
    <citation type="journal article" date="2010" name="Stand. Genomic Sci.">
        <title>Complete genome sequence of Intrasporangium calvum type strain (7 KIP).</title>
        <authorList>
            <person name="Del Rio T.G."/>
            <person name="Chertkov O."/>
            <person name="Yasawong M."/>
            <person name="Lucas S."/>
            <person name="Deshpande S."/>
            <person name="Cheng J.F."/>
            <person name="Detter C."/>
            <person name="Tapia R."/>
            <person name="Han C."/>
            <person name="Goodwin L."/>
            <person name="Pitluck S."/>
            <person name="Liolios K."/>
            <person name="Ivanova N."/>
            <person name="Mavromatis K."/>
            <person name="Pati A."/>
            <person name="Chen A."/>
            <person name="Palaniappan K."/>
            <person name="Land M."/>
            <person name="Hauser L."/>
            <person name="Chang Y.J."/>
            <person name="Jeffries C.D."/>
            <person name="Rohde M."/>
            <person name="Pukall R."/>
            <person name="Sikorski J."/>
            <person name="Goker M."/>
            <person name="Woyke T."/>
            <person name="Bristow J."/>
            <person name="Eisen J.A."/>
            <person name="Markowitz V."/>
            <person name="Hugenholtz P."/>
            <person name="Kyrpides N.C."/>
            <person name="Klenk H.P."/>
            <person name="Lapidus A."/>
        </authorList>
    </citation>
    <scope>NUCLEOTIDE SEQUENCE [LARGE SCALE GENOMIC DNA]</scope>
    <source>
        <strain evidence="2">ATCC 23552 / DSM 43043 / JCM 3097 / NBRC 12989 / 7 KIP</strain>
    </source>
</reference>
<dbReference type="HOGENOM" id="CLU_1945865_0_0_11"/>
<evidence type="ECO:0000313" key="1">
    <source>
        <dbReference type="EMBL" id="ADU46734.1"/>
    </source>
</evidence>
<dbReference type="KEGG" id="ica:Intca_0173"/>
<dbReference type="AlphaFoldDB" id="E6S5Z4"/>
<keyword evidence="2" id="KW-1185">Reference proteome</keyword>
<dbReference type="RefSeq" id="WP_013491056.1">
    <property type="nucleotide sequence ID" value="NC_014830.1"/>
</dbReference>
<accession>E6S5Z4</accession>
<proteinExistence type="predicted"/>
<sequence>MTDYVPGRLLVAGFPRTDDAPWLVELRLALAEVGLTFRLTAASRRRTRRLRSTGGRALELLDAMWVSTVVLEPLVGPGVERPEIPQAWWVIERLRSRRPTLADRLSLVETRRPATMGTEPLGLVIGVPA</sequence>
<gene>
    <name evidence="1" type="ordered locus">Intca_0173</name>
</gene>
<dbReference type="Proteomes" id="UP000008914">
    <property type="component" value="Chromosome"/>
</dbReference>
<evidence type="ECO:0000313" key="2">
    <source>
        <dbReference type="Proteomes" id="UP000008914"/>
    </source>
</evidence>
<name>E6S5Z4_INTC7</name>
<organism evidence="1 2">
    <name type="scientific">Intrasporangium calvum (strain ATCC 23552 / DSM 43043 / JCM 3097 / NBRC 12989 / NCIMB 10167 / NRRL B-3866 / 7 KIP)</name>
    <dbReference type="NCBI Taxonomy" id="710696"/>
    <lineage>
        <taxon>Bacteria</taxon>
        <taxon>Bacillati</taxon>
        <taxon>Actinomycetota</taxon>
        <taxon>Actinomycetes</taxon>
        <taxon>Micrococcales</taxon>
        <taxon>Intrasporangiaceae</taxon>
        <taxon>Intrasporangium</taxon>
    </lineage>
</organism>
<dbReference type="EMBL" id="CP002343">
    <property type="protein sequence ID" value="ADU46734.1"/>
    <property type="molecule type" value="Genomic_DNA"/>
</dbReference>